<dbReference type="InterPro" id="IPR001932">
    <property type="entry name" value="PPM-type_phosphatase-like_dom"/>
</dbReference>
<dbReference type="SUPFAM" id="SSF55874">
    <property type="entry name" value="ATPase domain of HSP90 chaperone/DNA topoisomerase II/histidine kinase"/>
    <property type="match status" value="1"/>
</dbReference>
<dbReference type="Proteomes" id="UP001180453">
    <property type="component" value="Unassembled WGS sequence"/>
</dbReference>
<dbReference type="InterPro" id="IPR036457">
    <property type="entry name" value="PPM-type-like_dom_sf"/>
</dbReference>
<evidence type="ECO:0000259" key="1">
    <source>
        <dbReference type="SMART" id="SM00331"/>
    </source>
</evidence>
<proteinExistence type="predicted"/>
<dbReference type="SMART" id="SM00331">
    <property type="entry name" value="PP2C_SIG"/>
    <property type="match status" value="1"/>
</dbReference>
<evidence type="ECO:0000313" key="3">
    <source>
        <dbReference type="Proteomes" id="UP001180453"/>
    </source>
</evidence>
<evidence type="ECO:0000313" key="2">
    <source>
        <dbReference type="EMBL" id="MDR7271476.1"/>
    </source>
</evidence>
<comment type="caution">
    <text evidence="2">The sequence shown here is derived from an EMBL/GenBank/DDBJ whole genome shotgun (WGS) entry which is preliminary data.</text>
</comment>
<dbReference type="Pfam" id="PF07228">
    <property type="entry name" value="SpoIIE"/>
    <property type="match status" value="1"/>
</dbReference>
<gene>
    <name evidence="2" type="ORF">J2X20_004144</name>
</gene>
<name>A0ABU1YTF6_ROSSA</name>
<dbReference type="RefSeq" id="WP_310268774.1">
    <property type="nucleotide sequence ID" value="NZ_JAVDXU010000003.1"/>
</dbReference>
<dbReference type="InterPro" id="IPR039248">
    <property type="entry name" value="Ptase_RsbX"/>
</dbReference>
<dbReference type="Pfam" id="PF13581">
    <property type="entry name" value="HATPase_c_2"/>
    <property type="match status" value="1"/>
</dbReference>
<protein>
    <submittedName>
        <fullName evidence="2">Anti-sigma regulatory factor (Ser/Thr protein kinase)</fullName>
    </submittedName>
</protein>
<dbReference type="PANTHER" id="PTHR35801:SF1">
    <property type="entry name" value="PHOSPHOSERINE PHOSPHATASE RSBX"/>
    <property type="match status" value="1"/>
</dbReference>
<dbReference type="EMBL" id="JAVDXU010000003">
    <property type="protein sequence ID" value="MDR7271476.1"/>
    <property type="molecule type" value="Genomic_DNA"/>
</dbReference>
<reference evidence="2 3" key="1">
    <citation type="submission" date="2023-07" db="EMBL/GenBank/DDBJ databases">
        <title>Sorghum-associated microbial communities from plants grown in Nebraska, USA.</title>
        <authorList>
            <person name="Schachtman D."/>
        </authorList>
    </citation>
    <scope>NUCLEOTIDE SEQUENCE [LARGE SCALE GENOMIC DNA]</scope>
    <source>
        <strain evidence="2 3">BE314</strain>
    </source>
</reference>
<sequence length="330" mass="34144">MRPFQRFAIADASQVGEARRAAQLLATELGFGESAAGRLALGVTELGTNLVRHAGGGALLLGLDGDTAIEVVSLDNGPGMDVERCLQDGFSTAGSAGTGLGAVKRIANRFSAFSQPQRGAVIAARFEAATTTAAAPATDLTVAGIGLPAPGERVSGDSWGLCLKEGRTLLLMADGLGHGPDAAEAADLALQLFRRCASAAPAAVLEDAHPSMRSTRGAAVAVVAIERSLDRLLFAGAGNVSGRLINGISDRGLMSQPGTLGLQIRSLRDVAYDWPEHAILVLFTDGIVSRWNLADAAGLMACGPMVIAGWIIRDYCRGHDDATVVVVRRH</sequence>
<dbReference type="InterPro" id="IPR036890">
    <property type="entry name" value="HATPase_C_sf"/>
</dbReference>
<accession>A0ABU1YTF6</accession>
<dbReference type="Gene3D" id="3.30.565.10">
    <property type="entry name" value="Histidine kinase-like ATPase, C-terminal domain"/>
    <property type="match status" value="1"/>
</dbReference>
<organism evidence="2 3">
    <name type="scientific">Roseateles saccharophilus</name>
    <name type="common">Pseudomonas saccharophila</name>
    <dbReference type="NCBI Taxonomy" id="304"/>
    <lineage>
        <taxon>Bacteria</taxon>
        <taxon>Pseudomonadati</taxon>
        <taxon>Pseudomonadota</taxon>
        <taxon>Betaproteobacteria</taxon>
        <taxon>Burkholderiales</taxon>
        <taxon>Sphaerotilaceae</taxon>
        <taxon>Roseateles</taxon>
    </lineage>
</organism>
<feature type="domain" description="PPM-type phosphatase" evidence="1">
    <location>
        <begin position="137"/>
        <end position="329"/>
    </location>
</feature>
<dbReference type="Gene3D" id="3.60.40.10">
    <property type="entry name" value="PPM-type phosphatase domain"/>
    <property type="match status" value="1"/>
</dbReference>
<dbReference type="InterPro" id="IPR003594">
    <property type="entry name" value="HATPase_dom"/>
</dbReference>
<keyword evidence="3" id="KW-1185">Reference proteome</keyword>
<dbReference type="PANTHER" id="PTHR35801">
    <property type="entry name" value="PHOSPHOSERINE PHOSPHATASE RSBX"/>
    <property type="match status" value="1"/>
</dbReference>
<dbReference type="SUPFAM" id="SSF81606">
    <property type="entry name" value="PP2C-like"/>
    <property type="match status" value="1"/>
</dbReference>